<comment type="similarity">
    <text evidence="1 8">Belongs to the cytochrome P450 family.</text>
</comment>
<evidence type="ECO:0000256" key="5">
    <source>
        <dbReference type="ARBA" id="ARBA00023004"/>
    </source>
</evidence>
<gene>
    <name evidence="9" type="ORF">K435DRAFT_688820</name>
</gene>
<feature type="binding site" description="axial binding residue" evidence="7">
    <location>
        <position position="266"/>
    </location>
    <ligand>
        <name>heme</name>
        <dbReference type="ChEBI" id="CHEBI:30413"/>
    </ligand>
    <ligandPart>
        <name>Fe</name>
        <dbReference type="ChEBI" id="CHEBI:18248"/>
    </ligandPart>
</feature>
<dbReference type="GO" id="GO:0016705">
    <property type="term" value="F:oxidoreductase activity, acting on paired donors, with incorporation or reduction of molecular oxygen"/>
    <property type="evidence" value="ECO:0007669"/>
    <property type="project" value="InterPro"/>
</dbReference>
<dbReference type="OrthoDB" id="1470350at2759"/>
<sequence length="328" mass="37547">RAIIPDWMFSLTNRVYIPFISPYLRKTLKAYNKLEAISMEAVSRMRADLLQDGGQKAPKGGALLRNLVQANMNVDEGNRSENDKYSLTDRELLSNIFVYSNLTPETTADVVSFTCALLALYPEIQQKVFEEVLVLWPKGLPTHGEEKEYKQCFSKLTYTTAVFYETIRFQPIVSRLGRKVLKDTTLKTYCFTEKGASPDLGLDIEPMTIPLKAGSEVIIDVHGVHRNPVYWGPNVDEFDPEHFIDNDTYRWPRDAFLGFSTGHRNCIGQKFAIVEGVCILSKLIRKYEILIPADLKDRTFEEQKAYLLKWRPLVSNAPVNSRVCLRPR</sequence>
<evidence type="ECO:0000256" key="6">
    <source>
        <dbReference type="ARBA" id="ARBA00023033"/>
    </source>
</evidence>
<evidence type="ECO:0000313" key="10">
    <source>
        <dbReference type="Proteomes" id="UP000297245"/>
    </source>
</evidence>
<evidence type="ECO:0000256" key="3">
    <source>
        <dbReference type="ARBA" id="ARBA00022723"/>
    </source>
</evidence>
<dbReference type="GO" id="GO:0020037">
    <property type="term" value="F:heme binding"/>
    <property type="evidence" value="ECO:0007669"/>
    <property type="project" value="InterPro"/>
</dbReference>
<evidence type="ECO:0000256" key="2">
    <source>
        <dbReference type="ARBA" id="ARBA00022617"/>
    </source>
</evidence>
<reference evidence="9 10" key="1">
    <citation type="journal article" date="2019" name="Nat. Ecol. Evol.">
        <title>Megaphylogeny resolves global patterns of mushroom evolution.</title>
        <authorList>
            <person name="Varga T."/>
            <person name="Krizsan K."/>
            <person name="Foldi C."/>
            <person name="Dima B."/>
            <person name="Sanchez-Garcia M."/>
            <person name="Sanchez-Ramirez S."/>
            <person name="Szollosi G.J."/>
            <person name="Szarkandi J.G."/>
            <person name="Papp V."/>
            <person name="Albert L."/>
            <person name="Andreopoulos W."/>
            <person name="Angelini C."/>
            <person name="Antonin V."/>
            <person name="Barry K.W."/>
            <person name="Bougher N.L."/>
            <person name="Buchanan P."/>
            <person name="Buyck B."/>
            <person name="Bense V."/>
            <person name="Catcheside P."/>
            <person name="Chovatia M."/>
            <person name="Cooper J."/>
            <person name="Damon W."/>
            <person name="Desjardin D."/>
            <person name="Finy P."/>
            <person name="Geml J."/>
            <person name="Haridas S."/>
            <person name="Hughes K."/>
            <person name="Justo A."/>
            <person name="Karasinski D."/>
            <person name="Kautmanova I."/>
            <person name="Kiss B."/>
            <person name="Kocsube S."/>
            <person name="Kotiranta H."/>
            <person name="LaButti K.M."/>
            <person name="Lechner B.E."/>
            <person name="Liimatainen K."/>
            <person name="Lipzen A."/>
            <person name="Lukacs Z."/>
            <person name="Mihaltcheva S."/>
            <person name="Morgado L.N."/>
            <person name="Niskanen T."/>
            <person name="Noordeloos M.E."/>
            <person name="Ohm R.A."/>
            <person name="Ortiz-Santana B."/>
            <person name="Ovrebo C."/>
            <person name="Racz N."/>
            <person name="Riley R."/>
            <person name="Savchenko A."/>
            <person name="Shiryaev A."/>
            <person name="Soop K."/>
            <person name="Spirin V."/>
            <person name="Szebenyi C."/>
            <person name="Tomsovsky M."/>
            <person name="Tulloss R.E."/>
            <person name="Uehling J."/>
            <person name="Grigoriev I.V."/>
            <person name="Vagvolgyi C."/>
            <person name="Papp T."/>
            <person name="Martin F.M."/>
            <person name="Miettinen O."/>
            <person name="Hibbett D.S."/>
            <person name="Nagy L.G."/>
        </authorList>
    </citation>
    <scope>NUCLEOTIDE SEQUENCE [LARGE SCALE GENOMIC DNA]</scope>
    <source>
        <strain evidence="9 10">CBS 962.96</strain>
    </source>
</reference>
<evidence type="ECO:0000256" key="4">
    <source>
        <dbReference type="ARBA" id="ARBA00023002"/>
    </source>
</evidence>
<dbReference type="InterPro" id="IPR002401">
    <property type="entry name" value="Cyt_P450_E_grp-I"/>
</dbReference>
<evidence type="ECO:0000256" key="8">
    <source>
        <dbReference type="RuleBase" id="RU000461"/>
    </source>
</evidence>
<keyword evidence="10" id="KW-1185">Reference proteome</keyword>
<keyword evidence="5 7" id="KW-0408">Iron</keyword>
<name>A0A4S8L5T5_DENBC</name>
<dbReference type="InterPro" id="IPR017972">
    <property type="entry name" value="Cyt_P450_CS"/>
</dbReference>
<comment type="cofactor">
    <cofactor evidence="7">
        <name>heme</name>
        <dbReference type="ChEBI" id="CHEBI:30413"/>
    </cofactor>
</comment>
<keyword evidence="2 7" id="KW-0349">Heme</keyword>
<dbReference type="Gene3D" id="1.10.630.10">
    <property type="entry name" value="Cytochrome P450"/>
    <property type="match status" value="1"/>
</dbReference>
<organism evidence="9 10">
    <name type="scientific">Dendrothele bispora (strain CBS 962.96)</name>
    <dbReference type="NCBI Taxonomy" id="1314807"/>
    <lineage>
        <taxon>Eukaryota</taxon>
        <taxon>Fungi</taxon>
        <taxon>Dikarya</taxon>
        <taxon>Basidiomycota</taxon>
        <taxon>Agaricomycotina</taxon>
        <taxon>Agaricomycetes</taxon>
        <taxon>Agaricomycetidae</taxon>
        <taxon>Agaricales</taxon>
        <taxon>Agaricales incertae sedis</taxon>
        <taxon>Dendrothele</taxon>
    </lineage>
</organism>
<dbReference type="PANTHER" id="PTHR24291:SF50">
    <property type="entry name" value="BIFUNCTIONAL ALBAFLAVENONE MONOOXYGENASE_TERPENE SYNTHASE"/>
    <property type="match status" value="1"/>
</dbReference>
<dbReference type="SUPFAM" id="SSF48264">
    <property type="entry name" value="Cytochrome P450"/>
    <property type="match status" value="1"/>
</dbReference>
<dbReference type="PANTHER" id="PTHR24291">
    <property type="entry name" value="CYTOCHROME P450 FAMILY 4"/>
    <property type="match status" value="1"/>
</dbReference>
<dbReference type="PRINTS" id="PR00463">
    <property type="entry name" value="EP450I"/>
</dbReference>
<keyword evidence="6 8" id="KW-0503">Monooxygenase</keyword>
<dbReference type="InterPro" id="IPR050196">
    <property type="entry name" value="Cytochrome_P450_Monoox"/>
</dbReference>
<proteinExistence type="inferred from homology"/>
<keyword evidence="4 8" id="KW-0560">Oxidoreductase</keyword>
<keyword evidence="3 7" id="KW-0479">Metal-binding</keyword>
<dbReference type="PRINTS" id="PR00385">
    <property type="entry name" value="P450"/>
</dbReference>
<evidence type="ECO:0000256" key="7">
    <source>
        <dbReference type="PIRSR" id="PIRSR602401-1"/>
    </source>
</evidence>
<protein>
    <submittedName>
        <fullName evidence="9">Cytochrome P450</fullName>
    </submittedName>
</protein>
<dbReference type="InterPro" id="IPR036396">
    <property type="entry name" value="Cyt_P450_sf"/>
</dbReference>
<dbReference type="InterPro" id="IPR001128">
    <property type="entry name" value="Cyt_P450"/>
</dbReference>
<dbReference type="Proteomes" id="UP000297245">
    <property type="component" value="Unassembled WGS sequence"/>
</dbReference>
<dbReference type="Pfam" id="PF00067">
    <property type="entry name" value="p450"/>
    <property type="match status" value="2"/>
</dbReference>
<dbReference type="EMBL" id="ML179639">
    <property type="protein sequence ID" value="THU83810.1"/>
    <property type="molecule type" value="Genomic_DNA"/>
</dbReference>
<dbReference type="PROSITE" id="PS00086">
    <property type="entry name" value="CYTOCHROME_P450"/>
    <property type="match status" value="1"/>
</dbReference>
<dbReference type="GO" id="GO:0004497">
    <property type="term" value="F:monooxygenase activity"/>
    <property type="evidence" value="ECO:0007669"/>
    <property type="project" value="UniProtKB-KW"/>
</dbReference>
<feature type="non-terminal residue" evidence="9">
    <location>
        <position position="1"/>
    </location>
</feature>
<dbReference type="GO" id="GO:0005506">
    <property type="term" value="F:iron ion binding"/>
    <property type="evidence" value="ECO:0007669"/>
    <property type="project" value="InterPro"/>
</dbReference>
<dbReference type="AlphaFoldDB" id="A0A4S8L5T5"/>
<evidence type="ECO:0000313" key="9">
    <source>
        <dbReference type="EMBL" id="THU83810.1"/>
    </source>
</evidence>
<evidence type="ECO:0000256" key="1">
    <source>
        <dbReference type="ARBA" id="ARBA00010617"/>
    </source>
</evidence>
<accession>A0A4S8L5T5</accession>